<dbReference type="AlphaFoldDB" id="A0A2P2J3K5"/>
<dbReference type="EMBL" id="GGEC01007576">
    <property type="protein sequence ID" value="MBW88059.1"/>
    <property type="molecule type" value="Transcribed_RNA"/>
</dbReference>
<keyword evidence="1" id="KW-0472">Membrane</keyword>
<organism evidence="3">
    <name type="scientific">Rhizophora mucronata</name>
    <name type="common">Asiatic mangrove</name>
    <dbReference type="NCBI Taxonomy" id="61149"/>
    <lineage>
        <taxon>Eukaryota</taxon>
        <taxon>Viridiplantae</taxon>
        <taxon>Streptophyta</taxon>
        <taxon>Embryophyta</taxon>
        <taxon>Tracheophyta</taxon>
        <taxon>Spermatophyta</taxon>
        <taxon>Magnoliopsida</taxon>
        <taxon>eudicotyledons</taxon>
        <taxon>Gunneridae</taxon>
        <taxon>Pentapetalae</taxon>
        <taxon>rosids</taxon>
        <taxon>fabids</taxon>
        <taxon>Malpighiales</taxon>
        <taxon>Rhizophoraceae</taxon>
        <taxon>Rhizophora</taxon>
    </lineage>
</organism>
<dbReference type="CDD" id="cd09008">
    <property type="entry name" value="MTAN"/>
    <property type="match status" value="1"/>
</dbReference>
<dbReference type="GO" id="GO:0009116">
    <property type="term" value="P:nucleoside metabolic process"/>
    <property type="evidence" value="ECO:0007669"/>
    <property type="project" value="InterPro"/>
</dbReference>
<sequence length="341" mass="37043">MALAGSPRQTGVANLGLIVVGILGMAPLSLELRLSHPTHGVVDTVNEIGGPYFGLVMAYSTEERALQNSGFFAPSSEIPWVDLAGRRFHIGKVRGMDVIYVMTGEQILNAGITVQILLNNFDIRGIVHYGTAGSANNSLSLGDVTVPNYVAFTSSWKWQEFKEERGQLQELKFGAFNFPVIGENLLAKVAFTPTQLLSEGNVKKEIFWIPVDSTWFNIAAQLQDLDLQQCINETYCLSETPKVVYGLRASTADIFLKNAAYREFLFKELGVSTVDEESAAIVMTSLTNGAPSIVFRGISDMAGGGGKLSDTSTSYLASLNALSVAIKFMELIGKAYKPQDH</sequence>
<dbReference type="InterPro" id="IPR035994">
    <property type="entry name" value="Nucleoside_phosphorylase_sf"/>
</dbReference>
<keyword evidence="1" id="KW-1133">Transmembrane helix</keyword>
<evidence type="ECO:0000313" key="3">
    <source>
        <dbReference type="EMBL" id="MBW88059.1"/>
    </source>
</evidence>
<protein>
    <submittedName>
        <fullName evidence="3">Mta/sah nucleosidase</fullName>
    </submittedName>
</protein>
<dbReference type="PANTHER" id="PTHR21234">
    <property type="entry name" value="PURINE NUCLEOSIDE PHOSPHORYLASE"/>
    <property type="match status" value="1"/>
</dbReference>
<evidence type="ECO:0000256" key="1">
    <source>
        <dbReference type="SAM" id="Phobius"/>
    </source>
</evidence>
<dbReference type="InterPro" id="IPR000845">
    <property type="entry name" value="Nucleoside_phosphorylase_d"/>
</dbReference>
<dbReference type="PANTHER" id="PTHR21234:SF43">
    <property type="entry name" value="OS06G0112100 PROTEIN"/>
    <property type="match status" value="1"/>
</dbReference>
<dbReference type="SUPFAM" id="SSF53167">
    <property type="entry name" value="Purine and uridine phosphorylases"/>
    <property type="match status" value="1"/>
</dbReference>
<proteinExistence type="predicted"/>
<keyword evidence="1" id="KW-0812">Transmembrane</keyword>
<dbReference type="Gene3D" id="3.40.50.1580">
    <property type="entry name" value="Nucleoside phosphorylase domain"/>
    <property type="match status" value="1"/>
</dbReference>
<feature type="transmembrane region" description="Helical" evidence="1">
    <location>
        <begin position="12"/>
        <end position="30"/>
    </location>
</feature>
<dbReference type="GO" id="GO:0003824">
    <property type="term" value="F:catalytic activity"/>
    <property type="evidence" value="ECO:0007669"/>
    <property type="project" value="InterPro"/>
</dbReference>
<reference evidence="3" key="1">
    <citation type="submission" date="2018-02" db="EMBL/GenBank/DDBJ databases">
        <title>Rhizophora mucronata_Transcriptome.</title>
        <authorList>
            <person name="Meera S.P."/>
            <person name="Sreeshan A."/>
            <person name="Augustine A."/>
        </authorList>
    </citation>
    <scope>NUCLEOTIDE SEQUENCE</scope>
    <source>
        <tissue evidence="3">Leaf</tissue>
    </source>
</reference>
<dbReference type="Pfam" id="PF01048">
    <property type="entry name" value="PNP_UDP_1"/>
    <property type="match status" value="1"/>
</dbReference>
<evidence type="ECO:0000259" key="2">
    <source>
        <dbReference type="Pfam" id="PF01048"/>
    </source>
</evidence>
<accession>A0A2P2J3K5</accession>
<name>A0A2P2J3K5_RHIMU</name>
<feature type="domain" description="Nucleoside phosphorylase" evidence="2">
    <location>
        <begin position="55"/>
        <end position="307"/>
    </location>
</feature>